<evidence type="ECO:0000313" key="3">
    <source>
        <dbReference type="Proteomes" id="UP001596292"/>
    </source>
</evidence>
<organism evidence="2 3">
    <name type="scientific">Methylobacterium komagatae</name>
    <dbReference type="NCBI Taxonomy" id="374425"/>
    <lineage>
        <taxon>Bacteria</taxon>
        <taxon>Pseudomonadati</taxon>
        <taxon>Pseudomonadota</taxon>
        <taxon>Alphaproteobacteria</taxon>
        <taxon>Hyphomicrobiales</taxon>
        <taxon>Methylobacteriaceae</taxon>
        <taxon>Methylobacterium</taxon>
    </lineage>
</organism>
<dbReference type="InterPro" id="IPR051397">
    <property type="entry name" value="Zn-ADH-like_protein"/>
</dbReference>
<comment type="caution">
    <text evidence="2">The sequence shown here is derived from an EMBL/GenBank/DDBJ whole genome shotgun (WGS) entry which is preliminary data.</text>
</comment>
<dbReference type="SUPFAM" id="SSF51735">
    <property type="entry name" value="NAD(P)-binding Rossmann-fold domains"/>
    <property type="match status" value="1"/>
</dbReference>
<dbReference type="PANTHER" id="PTHR43677">
    <property type="entry name" value="SHORT-CHAIN DEHYDROGENASE/REDUCTASE"/>
    <property type="match status" value="1"/>
</dbReference>
<sequence>MGAFKAWVVEKNEGGQSLAFRDFDEADLMEGDVTVRVSHSTLNYKDGLALTGKSPVVRRFPMIPGIDFAGTVETSDHPDYKPGDAVVLTGWGVGETHLGAYAEKARVKGDWLVPLPQGLSPEQAMAVGTAGYTAMLALMALDAHGVTPADGPALVTGASGGVGSVAVALLARAGWHVIASTGRAGETDYLKGLGAADILDRAELEKPGRPLGKERWAAAIDAVGSATLANVLAMTKADGAVAACGLAQGMDLPTSVAPFILRGVSLLGINSVTTPLPKRREAWGRIARELDLDKLAAMTRKVTLQEVGQLGDEILSGQVRGRTVVTVG</sequence>
<protein>
    <submittedName>
        <fullName evidence="2">MDR family oxidoreductase</fullName>
        <ecNumber evidence="2">1.-.-.-</ecNumber>
    </submittedName>
</protein>
<keyword evidence="3" id="KW-1185">Reference proteome</keyword>
<reference evidence="3" key="1">
    <citation type="journal article" date="2019" name="Int. J. Syst. Evol. Microbiol.">
        <title>The Global Catalogue of Microorganisms (GCM) 10K type strain sequencing project: providing services to taxonomists for standard genome sequencing and annotation.</title>
        <authorList>
            <consortium name="The Broad Institute Genomics Platform"/>
            <consortium name="The Broad Institute Genome Sequencing Center for Infectious Disease"/>
            <person name="Wu L."/>
            <person name="Ma J."/>
        </authorList>
    </citation>
    <scope>NUCLEOTIDE SEQUENCE [LARGE SCALE GENOMIC DNA]</scope>
    <source>
        <strain evidence="3">CCUG 48316</strain>
    </source>
</reference>
<name>A0ABW2BF25_9HYPH</name>
<dbReference type="GO" id="GO:0016491">
    <property type="term" value="F:oxidoreductase activity"/>
    <property type="evidence" value="ECO:0007669"/>
    <property type="project" value="UniProtKB-KW"/>
</dbReference>
<feature type="domain" description="Enoyl reductase (ER)" evidence="1">
    <location>
        <begin position="14"/>
        <end position="325"/>
    </location>
</feature>
<dbReference type="PANTHER" id="PTHR43677:SF1">
    <property type="entry name" value="ACRYLYL-COA REDUCTASE ACUI-RELATED"/>
    <property type="match status" value="1"/>
</dbReference>
<dbReference type="Pfam" id="PF00107">
    <property type="entry name" value="ADH_zinc_N"/>
    <property type="match status" value="1"/>
</dbReference>
<evidence type="ECO:0000259" key="1">
    <source>
        <dbReference type="SMART" id="SM00829"/>
    </source>
</evidence>
<dbReference type="EC" id="1.-.-.-" evidence="2"/>
<dbReference type="SMART" id="SM00829">
    <property type="entry name" value="PKS_ER"/>
    <property type="match status" value="1"/>
</dbReference>
<proteinExistence type="predicted"/>
<dbReference type="EMBL" id="JBHSWN010000001">
    <property type="protein sequence ID" value="MFC6788721.1"/>
    <property type="molecule type" value="Genomic_DNA"/>
</dbReference>
<dbReference type="InterPro" id="IPR013149">
    <property type="entry name" value="ADH-like_C"/>
</dbReference>
<dbReference type="InterPro" id="IPR036291">
    <property type="entry name" value="NAD(P)-bd_dom_sf"/>
</dbReference>
<dbReference type="RefSeq" id="WP_378967004.1">
    <property type="nucleotide sequence ID" value="NZ_JBHSWN010000001.1"/>
</dbReference>
<dbReference type="CDD" id="cd08288">
    <property type="entry name" value="MDR_yhdh"/>
    <property type="match status" value="1"/>
</dbReference>
<evidence type="ECO:0000313" key="2">
    <source>
        <dbReference type="EMBL" id="MFC6788721.1"/>
    </source>
</evidence>
<dbReference type="SUPFAM" id="SSF50129">
    <property type="entry name" value="GroES-like"/>
    <property type="match status" value="1"/>
</dbReference>
<dbReference type="NCBIfam" id="TIGR02823">
    <property type="entry name" value="oxido_YhdH"/>
    <property type="match status" value="1"/>
</dbReference>
<dbReference type="InterPro" id="IPR011032">
    <property type="entry name" value="GroES-like_sf"/>
</dbReference>
<dbReference type="Gene3D" id="3.90.180.10">
    <property type="entry name" value="Medium-chain alcohol dehydrogenases, catalytic domain"/>
    <property type="match status" value="1"/>
</dbReference>
<dbReference type="Proteomes" id="UP001596292">
    <property type="component" value="Unassembled WGS sequence"/>
</dbReference>
<accession>A0ABW2BF25</accession>
<dbReference type="InterPro" id="IPR020843">
    <property type="entry name" value="ER"/>
</dbReference>
<dbReference type="Gene3D" id="3.40.50.720">
    <property type="entry name" value="NAD(P)-binding Rossmann-like Domain"/>
    <property type="match status" value="1"/>
</dbReference>
<keyword evidence="2" id="KW-0560">Oxidoreductase</keyword>
<dbReference type="InterPro" id="IPR014188">
    <property type="entry name" value="Acrylyl-CoA_reductase_AcuI"/>
</dbReference>
<dbReference type="Pfam" id="PF08240">
    <property type="entry name" value="ADH_N"/>
    <property type="match status" value="1"/>
</dbReference>
<dbReference type="InterPro" id="IPR013154">
    <property type="entry name" value="ADH-like_N"/>
</dbReference>
<gene>
    <name evidence="2" type="ORF">ACFQE0_03230</name>
</gene>